<dbReference type="InterPro" id="IPR043519">
    <property type="entry name" value="NT_sf"/>
</dbReference>
<dbReference type="SUPFAM" id="SSF81301">
    <property type="entry name" value="Nucleotidyltransferase"/>
    <property type="match status" value="1"/>
</dbReference>
<comment type="caution">
    <text evidence="11">The sequence shown here is derived from an EMBL/GenBank/DDBJ whole genome shotgun (WGS) entry which is preliminary data.</text>
</comment>
<dbReference type="Gene3D" id="3.30.460.10">
    <property type="entry name" value="Beta Polymerase, domain 2"/>
    <property type="match status" value="1"/>
</dbReference>
<gene>
    <name evidence="11" type="ORF">S01H1_13262</name>
</gene>
<evidence type="ECO:0000256" key="5">
    <source>
        <dbReference type="ARBA" id="ARBA00022723"/>
    </source>
</evidence>
<dbReference type="EMBL" id="BARS01006845">
    <property type="protein sequence ID" value="GAF74498.1"/>
    <property type="molecule type" value="Genomic_DNA"/>
</dbReference>
<evidence type="ECO:0000256" key="2">
    <source>
        <dbReference type="ARBA" id="ARBA00022649"/>
    </source>
</evidence>
<evidence type="ECO:0000256" key="6">
    <source>
        <dbReference type="ARBA" id="ARBA00022741"/>
    </source>
</evidence>
<dbReference type="InterPro" id="IPR052038">
    <property type="entry name" value="Type-VII_TA_antitoxin"/>
</dbReference>
<dbReference type="CDD" id="cd05403">
    <property type="entry name" value="NT_KNTase_like"/>
    <property type="match status" value="1"/>
</dbReference>
<keyword evidence="8" id="KW-0460">Magnesium</keyword>
<evidence type="ECO:0000256" key="7">
    <source>
        <dbReference type="ARBA" id="ARBA00022840"/>
    </source>
</evidence>
<dbReference type="AlphaFoldDB" id="X0S0E5"/>
<protein>
    <recommendedName>
        <fullName evidence="10">Polymerase nucleotidyl transferase domain-containing protein</fullName>
    </recommendedName>
</protein>
<keyword evidence="2" id="KW-1277">Toxin-antitoxin system</keyword>
<evidence type="ECO:0000256" key="4">
    <source>
        <dbReference type="ARBA" id="ARBA00022695"/>
    </source>
</evidence>
<dbReference type="GO" id="GO:0016779">
    <property type="term" value="F:nucleotidyltransferase activity"/>
    <property type="evidence" value="ECO:0007669"/>
    <property type="project" value="UniProtKB-KW"/>
</dbReference>
<keyword evidence="6" id="KW-0547">Nucleotide-binding</keyword>
<evidence type="ECO:0000259" key="10">
    <source>
        <dbReference type="Pfam" id="PF01909"/>
    </source>
</evidence>
<dbReference type="Pfam" id="PF01909">
    <property type="entry name" value="NTP_transf_2"/>
    <property type="match status" value="1"/>
</dbReference>
<evidence type="ECO:0000256" key="1">
    <source>
        <dbReference type="ARBA" id="ARBA00001946"/>
    </source>
</evidence>
<feature type="domain" description="Polymerase nucleotidyl transferase" evidence="10">
    <location>
        <begin position="32"/>
        <end position="113"/>
    </location>
</feature>
<comment type="cofactor">
    <cofactor evidence="1">
        <name>Mg(2+)</name>
        <dbReference type="ChEBI" id="CHEBI:18420"/>
    </cofactor>
</comment>
<dbReference type="GO" id="GO:0005524">
    <property type="term" value="F:ATP binding"/>
    <property type="evidence" value="ECO:0007669"/>
    <property type="project" value="UniProtKB-KW"/>
</dbReference>
<dbReference type="PANTHER" id="PTHR33571">
    <property type="entry name" value="SSL8005 PROTEIN"/>
    <property type="match status" value="1"/>
</dbReference>
<proteinExistence type="inferred from homology"/>
<keyword evidence="4" id="KW-0548">Nucleotidyltransferase</keyword>
<name>X0S0E5_9ZZZZ</name>
<evidence type="ECO:0000256" key="9">
    <source>
        <dbReference type="ARBA" id="ARBA00038276"/>
    </source>
</evidence>
<keyword evidence="7" id="KW-0067">ATP-binding</keyword>
<evidence type="ECO:0000313" key="11">
    <source>
        <dbReference type="EMBL" id="GAF74498.1"/>
    </source>
</evidence>
<keyword evidence="3" id="KW-0808">Transferase</keyword>
<keyword evidence="5" id="KW-0479">Metal-binding</keyword>
<comment type="similarity">
    <text evidence="9">Belongs to the MntA antitoxin family.</text>
</comment>
<dbReference type="GO" id="GO:0046872">
    <property type="term" value="F:metal ion binding"/>
    <property type="evidence" value="ECO:0007669"/>
    <property type="project" value="UniProtKB-KW"/>
</dbReference>
<feature type="non-terminal residue" evidence="11">
    <location>
        <position position="1"/>
    </location>
</feature>
<reference evidence="11" key="1">
    <citation type="journal article" date="2014" name="Front. Microbiol.">
        <title>High frequency of phylogenetically diverse reductive dehalogenase-homologous genes in deep subseafloor sedimentary metagenomes.</title>
        <authorList>
            <person name="Kawai M."/>
            <person name="Futagami T."/>
            <person name="Toyoda A."/>
            <person name="Takaki Y."/>
            <person name="Nishi S."/>
            <person name="Hori S."/>
            <person name="Arai W."/>
            <person name="Tsubouchi T."/>
            <person name="Morono Y."/>
            <person name="Uchiyama I."/>
            <person name="Ito T."/>
            <person name="Fujiyama A."/>
            <person name="Inagaki F."/>
            <person name="Takami H."/>
        </authorList>
    </citation>
    <scope>NUCLEOTIDE SEQUENCE</scope>
    <source>
        <strain evidence="11">Expedition CK06-06</strain>
    </source>
</reference>
<sequence>AFFDFITVIFSLKYRDVIMTKRTHIEIPKEEIEGFCKRHHIRKLSLFGSALRDDFTPESDLDILVEFDPAHIPGLIRLAGMEIELTGLLGRKVDMRTAQDLSPYFREDVLSSAKVQYAEG</sequence>
<dbReference type="InterPro" id="IPR002934">
    <property type="entry name" value="Polymerase_NTP_transf_dom"/>
</dbReference>
<accession>X0S0E5</accession>
<evidence type="ECO:0000256" key="8">
    <source>
        <dbReference type="ARBA" id="ARBA00022842"/>
    </source>
</evidence>
<dbReference type="PANTHER" id="PTHR33571:SF12">
    <property type="entry name" value="BSL3053 PROTEIN"/>
    <property type="match status" value="1"/>
</dbReference>
<organism evidence="11">
    <name type="scientific">marine sediment metagenome</name>
    <dbReference type="NCBI Taxonomy" id="412755"/>
    <lineage>
        <taxon>unclassified sequences</taxon>
        <taxon>metagenomes</taxon>
        <taxon>ecological metagenomes</taxon>
    </lineage>
</organism>
<evidence type="ECO:0000256" key="3">
    <source>
        <dbReference type="ARBA" id="ARBA00022679"/>
    </source>
</evidence>